<name>A0ACB9HHT9_9ASTR</name>
<evidence type="ECO:0000313" key="1">
    <source>
        <dbReference type="EMBL" id="KAI3795289.1"/>
    </source>
</evidence>
<evidence type="ECO:0000313" key="2">
    <source>
        <dbReference type="Proteomes" id="UP001056120"/>
    </source>
</evidence>
<sequence length="70" mass="7762">MTMSSLGSAGLLGSSIWSTTDHCSRVLRYPCWRWCGVGGSSQLDLSTCFYFSYELFSLDAVEDEDDICGF</sequence>
<comment type="caution">
    <text evidence="1">The sequence shown here is derived from an EMBL/GenBank/DDBJ whole genome shotgun (WGS) entry which is preliminary data.</text>
</comment>
<keyword evidence="2" id="KW-1185">Reference proteome</keyword>
<gene>
    <name evidence="1" type="ORF">L1987_37940</name>
</gene>
<accession>A0ACB9HHT9</accession>
<dbReference type="EMBL" id="CM042029">
    <property type="protein sequence ID" value="KAI3795289.1"/>
    <property type="molecule type" value="Genomic_DNA"/>
</dbReference>
<reference evidence="1 2" key="2">
    <citation type="journal article" date="2022" name="Mol. Ecol. Resour.">
        <title>The genomes of chicory, endive, great burdock and yacon provide insights into Asteraceae paleo-polyploidization history and plant inulin production.</title>
        <authorList>
            <person name="Fan W."/>
            <person name="Wang S."/>
            <person name="Wang H."/>
            <person name="Wang A."/>
            <person name="Jiang F."/>
            <person name="Liu H."/>
            <person name="Zhao H."/>
            <person name="Xu D."/>
            <person name="Zhang Y."/>
        </authorList>
    </citation>
    <scope>NUCLEOTIDE SEQUENCE [LARGE SCALE GENOMIC DNA]</scope>
    <source>
        <strain evidence="2">cv. Yunnan</strain>
        <tissue evidence="1">Leaves</tissue>
    </source>
</reference>
<organism evidence="1 2">
    <name type="scientific">Smallanthus sonchifolius</name>
    <dbReference type="NCBI Taxonomy" id="185202"/>
    <lineage>
        <taxon>Eukaryota</taxon>
        <taxon>Viridiplantae</taxon>
        <taxon>Streptophyta</taxon>
        <taxon>Embryophyta</taxon>
        <taxon>Tracheophyta</taxon>
        <taxon>Spermatophyta</taxon>
        <taxon>Magnoliopsida</taxon>
        <taxon>eudicotyledons</taxon>
        <taxon>Gunneridae</taxon>
        <taxon>Pentapetalae</taxon>
        <taxon>asterids</taxon>
        <taxon>campanulids</taxon>
        <taxon>Asterales</taxon>
        <taxon>Asteraceae</taxon>
        <taxon>Asteroideae</taxon>
        <taxon>Heliantheae alliance</taxon>
        <taxon>Millerieae</taxon>
        <taxon>Smallanthus</taxon>
    </lineage>
</organism>
<protein>
    <submittedName>
        <fullName evidence="1">Uncharacterized protein</fullName>
    </submittedName>
</protein>
<reference evidence="2" key="1">
    <citation type="journal article" date="2022" name="Mol. Ecol. Resour.">
        <title>The genomes of chicory, endive, great burdock and yacon provide insights into Asteraceae palaeo-polyploidization history and plant inulin production.</title>
        <authorList>
            <person name="Fan W."/>
            <person name="Wang S."/>
            <person name="Wang H."/>
            <person name="Wang A."/>
            <person name="Jiang F."/>
            <person name="Liu H."/>
            <person name="Zhao H."/>
            <person name="Xu D."/>
            <person name="Zhang Y."/>
        </authorList>
    </citation>
    <scope>NUCLEOTIDE SEQUENCE [LARGE SCALE GENOMIC DNA]</scope>
    <source>
        <strain evidence="2">cv. Yunnan</strain>
    </source>
</reference>
<proteinExistence type="predicted"/>
<dbReference type="Proteomes" id="UP001056120">
    <property type="component" value="Linkage Group LG12"/>
</dbReference>